<dbReference type="OrthoDB" id="10249393at2759"/>
<dbReference type="Gene3D" id="3.90.228.10">
    <property type="match status" value="1"/>
</dbReference>
<dbReference type="PROSITE" id="PS51186">
    <property type="entry name" value="GNAT"/>
    <property type="match status" value="1"/>
</dbReference>
<evidence type="ECO:0000313" key="4">
    <source>
        <dbReference type="Proteomes" id="UP000887568"/>
    </source>
</evidence>
<accession>A0A914AWD0</accession>
<feature type="domain" description="N-acetyltransferase" evidence="2">
    <location>
        <begin position="190"/>
        <end position="347"/>
    </location>
</feature>
<dbReference type="OMA" id="CGKWAKT"/>
<sequence length="668" mass="73867">MQKAEATHDSLAESACVSGLQSERLSVSCTPVILEFRRLFQSAKFKSVNLIPGVPNWELLHAVIALYDVCLPDITPEVLYFTVCGKWAKTLLLIRDTQDVAADLNSKSSGKSGSCVSSDAGISVSPTNGSHVTSDLVVTDLEQGQGSTNHNDPVNENEQGIVRNGEEKAGGESSYPTEAGDSKEKKGIFADVFSDTESEEDTESDEDDEDFTEGQEAFLRLVRERRERRQLALSQGRDPSPHIGIESRLIACATWEKSTIRPGERNVQIDLLAVRKRFRKLGIGKYLLQTLKDVSVLGLYDALVVYADNSAVDFFGRHGFDDDIVLNSKFSDLADNWTNCTLMCYLPPFSGQTIMTESDAGLDLKLMELELQKWSLKSREAHQAQMACAMKLKHEVISLRALVSSQQELIRSLTRELEQLGADKFHMEKDFLQQQLSDLTVNIGAKARNHTDPGDDTEEVDTNKLIQDLERRITTFGVAETESPAPDGCINWQIAEEFRLSMDDSVMAGMCVVTKTVKANVSSSATEMFNTRCRHLRDPSLHTKMYLCGTLQHPERIPRILSDGFTEQDFSHGEFGVGLYFSQHASKAAHFSALGKLLLVEVGLGKTDSVVKPDNTRVAPPDGFDTVVTPGRLSLLSGGDGMISGCQEYVIFDPCQALPLYLIEYRLE</sequence>
<dbReference type="EnsemblMetazoa" id="XM_038212482.1">
    <property type="protein sequence ID" value="XP_038068410.1"/>
    <property type="gene ID" value="LOC119737854"/>
</dbReference>
<feature type="compositionally biased region" description="Polar residues" evidence="1">
    <location>
        <begin position="143"/>
        <end position="158"/>
    </location>
</feature>
<feature type="compositionally biased region" description="Low complexity" evidence="1">
    <location>
        <begin position="106"/>
        <end position="118"/>
    </location>
</feature>
<feature type="compositionally biased region" description="Acidic residues" evidence="1">
    <location>
        <begin position="194"/>
        <end position="213"/>
    </location>
</feature>
<dbReference type="RefSeq" id="XP_038068410.1">
    <property type="nucleotide sequence ID" value="XM_038212482.1"/>
</dbReference>
<proteinExistence type="predicted"/>
<dbReference type="GO" id="GO:0016747">
    <property type="term" value="F:acyltransferase activity, transferring groups other than amino-acyl groups"/>
    <property type="evidence" value="ECO:0007669"/>
    <property type="project" value="InterPro"/>
</dbReference>
<evidence type="ECO:0000259" key="2">
    <source>
        <dbReference type="PROSITE" id="PS51186"/>
    </source>
</evidence>
<dbReference type="SUPFAM" id="SSF55729">
    <property type="entry name" value="Acyl-CoA N-acyltransferases (Nat)"/>
    <property type="match status" value="1"/>
</dbReference>
<dbReference type="CDD" id="cd04301">
    <property type="entry name" value="NAT_SF"/>
    <property type="match status" value="1"/>
</dbReference>
<dbReference type="SUPFAM" id="SSF56399">
    <property type="entry name" value="ADP-ribosylation"/>
    <property type="match status" value="1"/>
</dbReference>
<name>A0A914AWD0_PATMI</name>
<dbReference type="Pfam" id="PF13673">
    <property type="entry name" value="Acetyltransf_10"/>
    <property type="match status" value="1"/>
</dbReference>
<keyword evidence="4" id="KW-1185">Reference proteome</keyword>
<dbReference type="InterPro" id="IPR016181">
    <property type="entry name" value="Acyl_CoA_acyltransferase"/>
</dbReference>
<protein>
    <recommendedName>
        <fullName evidence="2">N-acetyltransferase domain-containing protein</fullName>
    </recommendedName>
</protein>
<organism evidence="3 4">
    <name type="scientific">Patiria miniata</name>
    <name type="common">Bat star</name>
    <name type="synonym">Asterina miniata</name>
    <dbReference type="NCBI Taxonomy" id="46514"/>
    <lineage>
        <taxon>Eukaryota</taxon>
        <taxon>Metazoa</taxon>
        <taxon>Echinodermata</taxon>
        <taxon>Eleutherozoa</taxon>
        <taxon>Asterozoa</taxon>
        <taxon>Asteroidea</taxon>
        <taxon>Valvatacea</taxon>
        <taxon>Valvatida</taxon>
        <taxon>Asterinidae</taxon>
        <taxon>Patiria</taxon>
    </lineage>
</organism>
<dbReference type="Gene3D" id="3.40.630.30">
    <property type="match status" value="1"/>
</dbReference>
<reference evidence="3" key="1">
    <citation type="submission" date="2022-11" db="UniProtKB">
        <authorList>
            <consortium name="EnsemblMetazoa"/>
        </authorList>
    </citation>
    <scope>IDENTIFICATION</scope>
</reference>
<feature type="region of interest" description="Disordered" evidence="1">
    <location>
        <begin position="104"/>
        <end position="130"/>
    </location>
</feature>
<feature type="region of interest" description="Disordered" evidence="1">
    <location>
        <begin position="143"/>
        <end position="213"/>
    </location>
</feature>
<evidence type="ECO:0000313" key="3">
    <source>
        <dbReference type="EnsemblMetazoa" id="XP_038068410.1"/>
    </source>
</evidence>
<dbReference type="AlphaFoldDB" id="A0A914AWD0"/>
<dbReference type="GeneID" id="119737854"/>
<evidence type="ECO:0000256" key="1">
    <source>
        <dbReference type="SAM" id="MobiDB-lite"/>
    </source>
</evidence>
<dbReference type="Proteomes" id="UP000887568">
    <property type="component" value="Unplaced"/>
</dbReference>
<dbReference type="InterPro" id="IPR000182">
    <property type="entry name" value="GNAT_dom"/>
</dbReference>